<sequence>MSKQYNVVTNLIAKTDSFVNGMKDASQKTESFNKNFSKKMTDVGKKMTDFGKKTTALVTLPLVGIGAGLIKVASDAEEMRGKFSVVFDGMEQEMRDFAAESADAWGRSQIDIEGYLSSTQNMLVGMGMARDEGADLSKQIVSLGVDLASFNNLAESDALRNLESAISGNHTAAQSLGAVINENTIAVEMERMGLQGKFQDLSEAEKMQVRYNTILSQSTDAVGDAERTSGSFANQMRRLTGQVKDVSADFGELLLPMATKVVEKVGDLVTWFGNLDGSTKKIILIMGGVAAVIPPIIMVLGMLATAIGAIGLPVALIVGAIAGFIAILTSAYATNEEFRDRVNNAFQNVKDFVSNAIQFIRDFWDTHGQAILDKGMEVFNKIQEVVFTVMDAVVNFVQEKLEVILDFWNEHGEQIMEAVQNVFAFIQEIVEFVMPIIISIIETAWKLIKNAFDFALNTILSLVKFFASVFTGDWQGAMDALKSIWDGALKFIKGLVQIVLNFIGDFIGKIINKYQDLFSAGFEKVRQIVSNLLERIKNAILSPIEAARDSVSNLLSRISGFFSDSFEKIQNRADKFKNGFIKAWEGIRDGVKKPINGIIGFANSVLGGWEKMINGIGNAIDKIPSFSTPDWIPGIGGKTFSVPSLPKISLPKIPALAEGGIATDAVLSLIGEGSEHEAIMPLSKLFGMMDSFADTVFNRLVGSIENMTDNLIRSLSDTLSENEYLQQNSNQTIHFNPRFHFEVKHDKLDHKTLKEISNFVSRQTLDYIKLRGG</sequence>
<evidence type="ECO:0000256" key="1">
    <source>
        <dbReference type="SAM" id="Phobius"/>
    </source>
</evidence>
<accession>A0ABS6JMI5</accession>
<gene>
    <name evidence="2" type="ORF">KS419_21985</name>
</gene>
<keyword evidence="1" id="KW-1133">Transmembrane helix</keyword>
<dbReference type="Proteomes" id="UP000784880">
    <property type="component" value="Unassembled WGS sequence"/>
</dbReference>
<protein>
    <recommendedName>
        <fullName evidence="4">Phage tail tape measure protein</fullName>
    </recommendedName>
</protein>
<dbReference type="PANTHER" id="PTHR37813">
    <property type="entry name" value="FELS-2 PROPHAGE PROTEIN"/>
    <property type="match status" value="1"/>
</dbReference>
<evidence type="ECO:0000313" key="2">
    <source>
        <dbReference type="EMBL" id="MBU9714414.1"/>
    </source>
</evidence>
<feature type="transmembrane region" description="Helical" evidence="1">
    <location>
        <begin position="282"/>
        <end position="304"/>
    </location>
</feature>
<keyword evidence="1" id="KW-0812">Transmembrane</keyword>
<evidence type="ECO:0008006" key="4">
    <source>
        <dbReference type="Google" id="ProtNLM"/>
    </source>
</evidence>
<comment type="caution">
    <text evidence="2">The sequence shown here is derived from an EMBL/GenBank/DDBJ whole genome shotgun (WGS) entry which is preliminary data.</text>
</comment>
<keyword evidence="3" id="KW-1185">Reference proteome</keyword>
<dbReference type="RefSeq" id="WP_217068971.1">
    <property type="nucleotide sequence ID" value="NZ_JAHQCS010000178.1"/>
</dbReference>
<feature type="transmembrane region" description="Helical" evidence="1">
    <location>
        <begin position="310"/>
        <end position="333"/>
    </location>
</feature>
<evidence type="ECO:0000313" key="3">
    <source>
        <dbReference type="Proteomes" id="UP000784880"/>
    </source>
</evidence>
<dbReference type="PANTHER" id="PTHR37813:SF1">
    <property type="entry name" value="FELS-2 PROPHAGE PROTEIN"/>
    <property type="match status" value="1"/>
</dbReference>
<name>A0ABS6JMI5_9BACI</name>
<keyword evidence="1" id="KW-0472">Membrane</keyword>
<organism evidence="2 3">
    <name type="scientific">Evansella tamaricis</name>
    <dbReference type="NCBI Taxonomy" id="2069301"/>
    <lineage>
        <taxon>Bacteria</taxon>
        <taxon>Bacillati</taxon>
        <taxon>Bacillota</taxon>
        <taxon>Bacilli</taxon>
        <taxon>Bacillales</taxon>
        <taxon>Bacillaceae</taxon>
        <taxon>Evansella</taxon>
    </lineage>
</organism>
<reference evidence="2 3" key="1">
    <citation type="submission" date="2021-06" db="EMBL/GenBank/DDBJ databases">
        <title>Bacillus sp. RD4P76, an endophyte from a halophyte.</title>
        <authorList>
            <person name="Sun J.-Q."/>
        </authorList>
    </citation>
    <scope>NUCLEOTIDE SEQUENCE [LARGE SCALE GENOMIC DNA]</scope>
    <source>
        <strain evidence="2 3">CGMCC 1.15917</strain>
    </source>
</reference>
<proteinExistence type="predicted"/>
<dbReference type="EMBL" id="JAHQCS010000178">
    <property type="protein sequence ID" value="MBU9714414.1"/>
    <property type="molecule type" value="Genomic_DNA"/>
</dbReference>